<reference evidence="3 4" key="1">
    <citation type="submission" date="2019-03" db="EMBL/GenBank/DDBJ databases">
        <title>Genomic Encyclopedia of Archaeal and Bacterial Type Strains, Phase II (KMG-II): from individual species to whole genera.</title>
        <authorList>
            <person name="Goeker M."/>
        </authorList>
    </citation>
    <scope>NUCLEOTIDE SEQUENCE [LARGE SCALE GENOMIC DNA]</scope>
    <source>
        <strain evidence="3 4">DSM 19034</strain>
    </source>
</reference>
<gene>
    <name evidence="3" type="ORF">CLV32_2672</name>
</gene>
<protein>
    <submittedName>
        <fullName evidence="3">Uncharacterized protein</fullName>
    </submittedName>
</protein>
<keyword evidence="1" id="KW-0812">Transmembrane</keyword>
<proteinExistence type="predicted"/>
<feature type="signal peptide" evidence="2">
    <location>
        <begin position="1"/>
        <end position="24"/>
    </location>
</feature>
<keyword evidence="4" id="KW-1185">Reference proteome</keyword>
<keyword evidence="2" id="KW-0732">Signal</keyword>
<feature type="transmembrane region" description="Helical" evidence="1">
    <location>
        <begin position="50"/>
        <end position="71"/>
    </location>
</feature>
<dbReference type="OrthoDB" id="678747at2"/>
<evidence type="ECO:0000256" key="1">
    <source>
        <dbReference type="SAM" id="Phobius"/>
    </source>
</evidence>
<keyword evidence="1" id="KW-1133">Transmembrane helix</keyword>
<evidence type="ECO:0000256" key="2">
    <source>
        <dbReference type="SAM" id="SignalP"/>
    </source>
</evidence>
<sequence length="84" mass="9050">MKKLVYIFLLVIAISAGQSAPVQAQCAMCTISAEQGVKNGNTQAKGLNTGVLYLMAIPYLLIGSLGALWYFKFRKKSTPSLGHD</sequence>
<dbReference type="EMBL" id="SNWM01000003">
    <property type="protein sequence ID" value="TDO21567.1"/>
    <property type="molecule type" value="Genomic_DNA"/>
</dbReference>
<feature type="chain" id="PRO_5020242714" evidence="2">
    <location>
        <begin position="25"/>
        <end position="84"/>
    </location>
</feature>
<name>A0A4R6II04_9SPHI</name>
<evidence type="ECO:0000313" key="3">
    <source>
        <dbReference type="EMBL" id="TDO21567.1"/>
    </source>
</evidence>
<dbReference type="RefSeq" id="WP_133556169.1">
    <property type="nucleotide sequence ID" value="NZ_SNWM01000003.1"/>
</dbReference>
<accession>A0A4R6II04</accession>
<dbReference type="AlphaFoldDB" id="A0A4R6II04"/>
<comment type="caution">
    <text evidence="3">The sequence shown here is derived from an EMBL/GenBank/DDBJ whole genome shotgun (WGS) entry which is preliminary data.</text>
</comment>
<evidence type="ECO:0000313" key="4">
    <source>
        <dbReference type="Proteomes" id="UP000295499"/>
    </source>
</evidence>
<keyword evidence="1" id="KW-0472">Membrane</keyword>
<dbReference type="Proteomes" id="UP000295499">
    <property type="component" value="Unassembled WGS sequence"/>
</dbReference>
<organism evidence="3 4">
    <name type="scientific">Pedobacter duraquae</name>
    <dbReference type="NCBI Taxonomy" id="425511"/>
    <lineage>
        <taxon>Bacteria</taxon>
        <taxon>Pseudomonadati</taxon>
        <taxon>Bacteroidota</taxon>
        <taxon>Sphingobacteriia</taxon>
        <taxon>Sphingobacteriales</taxon>
        <taxon>Sphingobacteriaceae</taxon>
        <taxon>Pedobacter</taxon>
    </lineage>
</organism>